<dbReference type="AlphaFoldDB" id="A0A8H6J6G8"/>
<gene>
    <name evidence="2" type="ORF">CPLU01_15841</name>
</gene>
<feature type="region of interest" description="Disordered" evidence="1">
    <location>
        <begin position="249"/>
        <end position="268"/>
    </location>
</feature>
<evidence type="ECO:0000313" key="2">
    <source>
        <dbReference type="EMBL" id="KAF6807008.1"/>
    </source>
</evidence>
<sequence>MIDGIMASGTDSDYPVDEFIAYSRKYGAKASEKFASDAPVAAYEERSDDIQGILPYDFLGTMFNPVPFEESYQPAGQISYALAEGVEDLQQIISGNQAGPHTVDNYNDNILSFEELGEYSTLFSDAMANENKRRILRVVCDKVLYYRPKDGARVFPPPLFYQILLKNDPDHEISTPVAVAFAGWFGRMSPSQADQRIAQIMEVKKAVFSQDLSGSRATEPPKKSQTAEIMKDQLVHHPDASVAEDLEPVKKKQKLRKTSKPSRTVSHQDQLLKSELKKPLTSEYQGLIKTADEAVALSNAYEDHLRRDVPIGAQDPTWPTTDEKRKAYVKELCEAIMDTTQFQEKDEAIQKLGKIEAKKLANTDGAKGQPKQPLKRKRDEEKPRKYDGLNATDSVYVNPESTPADMVRAAHHKVTIHSALRGDWVNRLAAGPVGERKLKLGNKALNCTRDAHNKLGREVMKQKKESAEGVIVQDEADDE</sequence>
<proteinExistence type="predicted"/>
<organism evidence="2 3">
    <name type="scientific">Colletotrichum plurivorum</name>
    <dbReference type="NCBI Taxonomy" id="2175906"/>
    <lineage>
        <taxon>Eukaryota</taxon>
        <taxon>Fungi</taxon>
        <taxon>Dikarya</taxon>
        <taxon>Ascomycota</taxon>
        <taxon>Pezizomycotina</taxon>
        <taxon>Sordariomycetes</taxon>
        <taxon>Hypocreomycetidae</taxon>
        <taxon>Glomerellales</taxon>
        <taxon>Glomerellaceae</taxon>
        <taxon>Colletotrichum</taxon>
        <taxon>Colletotrichum orchidearum species complex</taxon>
    </lineage>
</organism>
<evidence type="ECO:0000256" key="1">
    <source>
        <dbReference type="SAM" id="MobiDB-lite"/>
    </source>
</evidence>
<feature type="compositionally biased region" description="Basic residues" evidence="1">
    <location>
        <begin position="251"/>
        <end position="260"/>
    </location>
</feature>
<reference evidence="2" key="1">
    <citation type="journal article" date="2020" name="Phytopathology">
        <title>Genome Sequence Resources of Colletotrichum truncatum, C. plurivorum, C. musicola, and C. sojae: Four Species Pathogenic to Soybean (Glycine max).</title>
        <authorList>
            <person name="Rogerio F."/>
            <person name="Boufleur T.R."/>
            <person name="Ciampi-Guillardi M."/>
            <person name="Sukno S.A."/>
            <person name="Thon M.R."/>
            <person name="Massola Junior N.S."/>
            <person name="Baroncelli R."/>
        </authorList>
    </citation>
    <scope>NUCLEOTIDE SEQUENCE</scope>
    <source>
        <strain evidence="2">LFN00145</strain>
    </source>
</reference>
<protein>
    <submittedName>
        <fullName evidence="2">Uncharacterized protein</fullName>
    </submittedName>
</protein>
<dbReference type="EMBL" id="WIGO01000653">
    <property type="protein sequence ID" value="KAF6807008.1"/>
    <property type="molecule type" value="Genomic_DNA"/>
</dbReference>
<accession>A0A8H6J6G8</accession>
<feature type="region of interest" description="Disordered" evidence="1">
    <location>
        <begin position="360"/>
        <end position="397"/>
    </location>
</feature>
<evidence type="ECO:0000313" key="3">
    <source>
        <dbReference type="Proteomes" id="UP000654918"/>
    </source>
</evidence>
<comment type="caution">
    <text evidence="2">The sequence shown here is derived from an EMBL/GenBank/DDBJ whole genome shotgun (WGS) entry which is preliminary data.</text>
</comment>
<feature type="compositionally biased region" description="Basic and acidic residues" evidence="1">
    <location>
        <begin position="377"/>
        <end position="387"/>
    </location>
</feature>
<dbReference type="Proteomes" id="UP000654918">
    <property type="component" value="Unassembled WGS sequence"/>
</dbReference>
<keyword evidence="3" id="KW-1185">Reference proteome</keyword>
<name>A0A8H6J6G8_9PEZI</name>